<dbReference type="InterPro" id="IPR009091">
    <property type="entry name" value="RCC1/BLIP-II"/>
</dbReference>
<proteinExistence type="predicted"/>
<protein>
    <recommendedName>
        <fullName evidence="3">RCC1-like domain-containing protein</fullName>
    </recommendedName>
</protein>
<dbReference type="PANTHER" id="PTHR45982">
    <property type="entry name" value="REGULATOR OF CHROMOSOME CONDENSATION"/>
    <property type="match status" value="1"/>
</dbReference>
<dbReference type="InterPro" id="IPR000408">
    <property type="entry name" value="Reg_chr_condens"/>
</dbReference>
<organism evidence="4 5">
    <name type="scientific">Levilinea saccharolytica</name>
    <dbReference type="NCBI Taxonomy" id="229921"/>
    <lineage>
        <taxon>Bacteria</taxon>
        <taxon>Bacillati</taxon>
        <taxon>Chloroflexota</taxon>
        <taxon>Anaerolineae</taxon>
        <taxon>Anaerolineales</taxon>
        <taxon>Anaerolineaceae</taxon>
        <taxon>Levilinea</taxon>
    </lineage>
</organism>
<evidence type="ECO:0000259" key="3">
    <source>
        <dbReference type="Pfam" id="PF25390"/>
    </source>
</evidence>
<accession>A0A0P6X6D3</accession>
<reference evidence="4 5" key="1">
    <citation type="submission" date="2015-07" db="EMBL/GenBank/DDBJ databases">
        <title>Genome sequence of Levilinea saccharolytica DSM 16555.</title>
        <authorList>
            <person name="Hemp J."/>
            <person name="Ward L.M."/>
            <person name="Pace L.A."/>
            <person name="Fischer W.W."/>
        </authorList>
    </citation>
    <scope>NUCLEOTIDE SEQUENCE [LARGE SCALE GENOMIC DNA]</scope>
    <source>
        <strain evidence="4 5">KIBI-1</strain>
    </source>
</reference>
<evidence type="ECO:0000256" key="2">
    <source>
        <dbReference type="ARBA" id="ARBA00022737"/>
    </source>
</evidence>
<dbReference type="Pfam" id="PF00415">
    <property type="entry name" value="RCC1"/>
    <property type="match status" value="1"/>
</dbReference>
<dbReference type="Pfam" id="PF25390">
    <property type="entry name" value="WD40_RLD"/>
    <property type="match status" value="1"/>
</dbReference>
<dbReference type="Proteomes" id="UP000050501">
    <property type="component" value="Unassembled WGS sequence"/>
</dbReference>
<keyword evidence="1" id="KW-0344">Guanine-nucleotide releasing factor</keyword>
<keyword evidence="2" id="KW-0677">Repeat</keyword>
<evidence type="ECO:0000313" key="5">
    <source>
        <dbReference type="Proteomes" id="UP000050501"/>
    </source>
</evidence>
<dbReference type="Gene3D" id="2.130.10.30">
    <property type="entry name" value="Regulator of chromosome condensation 1/beta-lactamase-inhibitor protein II"/>
    <property type="match status" value="3"/>
</dbReference>
<dbReference type="PRINTS" id="PR00633">
    <property type="entry name" value="RCCNDNSATION"/>
</dbReference>
<keyword evidence="5" id="KW-1185">Reference proteome</keyword>
<evidence type="ECO:0000313" key="4">
    <source>
        <dbReference type="EMBL" id="KPL75798.1"/>
    </source>
</evidence>
<dbReference type="STRING" id="229921.ADN01_17810"/>
<dbReference type="GO" id="GO:0005737">
    <property type="term" value="C:cytoplasm"/>
    <property type="evidence" value="ECO:0007669"/>
    <property type="project" value="TreeGrafter"/>
</dbReference>
<evidence type="ECO:0000256" key="1">
    <source>
        <dbReference type="ARBA" id="ARBA00022658"/>
    </source>
</evidence>
<dbReference type="PATRIC" id="fig|229921.5.peg.193"/>
<dbReference type="PROSITE" id="PS50012">
    <property type="entry name" value="RCC1_3"/>
    <property type="match status" value="5"/>
</dbReference>
<dbReference type="InterPro" id="IPR058923">
    <property type="entry name" value="RCC1-like_dom"/>
</dbReference>
<dbReference type="EMBL" id="LGCM01000065">
    <property type="protein sequence ID" value="KPL75798.1"/>
    <property type="molecule type" value="Genomic_DNA"/>
</dbReference>
<name>A0A0P6X6D3_9CHLR</name>
<gene>
    <name evidence="4" type="ORF">ADN01_17810</name>
</gene>
<dbReference type="GO" id="GO:0005085">
    <property type="term" value="F:guanyl-nucleotide exchange factor activity"/>
    <property type="evidence" value="ECO:0007669"/>
    <property type="project" value="TreeGrafter"/>
</dbReference>
<dbReference type="SUPFAM" id="SSF50985">
    <property type="entry name" value="RCC1/BLIP-II"/>
    <property type="match status" value="2"/>
</dbReference>
<dbReference type="InterPro" id="IPR051553">
    <property type="entry name" value="Ran_GTPase-activating"/>
</dbReference>
<dbReference type="AlphaFoldDB" id="A0A0P6X6D3"/>
<dbReference type="PANTHER" id="PTHR45982:SF1">
    <property type="entry name" value="REGULATOR OF CHROMOSOME CONDENSATION"/>
    <property type="match status" value="1"/>
</dbReference>
<comment type="caution">
    <text evidence="4">The sequence shown here is derived from an EMBL/GenBank/DDBJ whole genome shotgun (WGS) entry which is preliminary data.</text>
</comment>
<sequence length="355" mass="37801">MHANSNISLAVDDQGRVWQWGSYHLGPNNSPCKGGDACLLTPALVPNLTDVVAVSAGFTHRMALKSDGSLWGWGQNERYQLGLGYGDKAYHEEPVQVPGMTDVAAVSAGGNFTLALKKDGSVWAWGGDSAGQLGNGKDSYTPDYPLYQENPAPVVNLGDVTAVDTGWHHGMVLRSDGTVWTWGFNQFGELGWGTADTRQHPEPKQVPGLTDVTGVSAGFTNSLVQKQDGSVWVWGGNLGGQLDPSKLGDPQPYPNPMPLDAFADAVQVDACSMQLAALKADGSVWLVGFGEIDMQSGAQLRQTPLKDMVAISCAEDHLLALDRFGVVWAWGNNNVGQLGRGSMEASPDPQPVLFP</sequence>
<feature type="domain" description="RCC1-like" evidence="3">
    <location>
        <begin position="5"/>
        <end position="291"/>
    </location>
</feature>